<dbReference type="InterPro" id="IPR013393">
    <property type="entry name" value="T3SS_HrpB4"/>
</dbReference>
<comment type="caution">
    <text evidence="1">The sequence shown here is derived from an EMBL/GenBank/DDBJ whole genome shotgun (WGS) entry which is preliminary data.</text>
</comment>
<evidence type="ECO:0000313" key="1">
    <source>
        <dbReference type="EMBL" id="KVK75947.1"/>
    </source>
</evidence>
<name>A0A118KEL7_BURCE</name>
<evidence type="ECO:0000313" key="2">
    <source>
        <dbReference type="Proteomes" id="UP000069001"/>
    </source>
</evidence>
<dbReference type="Pfam" id="PF09502">
    <property type="entry name" value="HrpB4"/>
    <property type="match status" value="1"/>
</dbReference>
<dbReference type="AlphaFoldDB" id="A0A118KEL7"/>
<dbReference type="Proteomes" id="UP000069001">
    <property type="component" value="Unassembled WGS sequence"/>
</dbReference>
<dbReference type="RefSeq" id="WP_059731801.1">
    <property type="nucleotide sequence ID" value="NZ_LOYH01000089.1"/>
</dbReference>
<organism evidence="1 2">
    <name type="scientific">Burkholderia cepacia</name>
    <name type="common">Pseudomonas cepacia</name>
    <dbReference type="NCBI Taxonomy" id="292"/>
    <lineage>
        <taxon>Bacteria</taxon>
        <taxon>Pseudomonadati</taxon>
        <taxon>Pseudomonadota</taxon>
        <taxon>Betaproteobacteria</taxon>
        <taxon>Burkholderiales</taxon>
        <taxon>Burkholderiaceae</taxon>
        <taxon>Burkholderia</taxon>
        <taxon>Burkholderia cepacia complex</taxon>
    </lineage>
</organism>
<protein>
    <recommendedName>
        <fullName evidence="3">Type III secretion protein HrpB4</fullName>
    </recommendedName>
</protein>
<dbReference type="EMBL" id="LOYH01000089">
    <property type="protein sequence ID" value="KVK75947.1"/>
    <property type="molecule type" value="Genomic_DNA"/>
</dbReference>
<gene>
    <name evidence="1" type="ORF">WS90_25215</name>
</gene>
<evidence type="ECO:0008006" key="3">
    <source>
        <dbReference type="Google" id="ProtNLM"/>
    </source>
</evidence>
<sequence>MDALDSVCPDGRAAWLARIAHAWRARVIERAARLEPAAARAYFGLPCGAWRRAGCAARRAWLTAAVGAVAPPVDAFDVPAARLALLTRAELGRALLARALFARADALRRCIDAARLDAFDAYAGAGFARRLLSASVDMGAATVVEPLLDDGPMSAWIHDGWRRICIEPDLDPRAAALIAPALPLDGAANDACVPDDALGAIFFSRLPQLFPELTWLFGCETMKAAWASTAT</sequence>
<proteinExistence type="predicted"/>
<reference evidence="1 2" key="1">
    <citation type="submission" date="2015-11" db="EMBL/GenBank/DDBJ databases">
        <title>Expanding the genomic diversity of Burkholderia species for the development of highly accurate diagnostics.</title>
        <authorList>
            <person name="Sahl J."/>
            <person name="Keim P."/>
            <person name="Wagner D."/>
        </authorList>
    </citation>
    <scope>NUCLEOTIDE SEQUENCE [LARGE SCALE GENOMIC DNA]</scope>
    <source>
        <strain evidence="1 2">MSMB1302</strain>
    </source>
</reference>
<accession>A0A118KEL7</accession>